<feature type="domain" description="Phosphoadenosine phosphosulphate reductase" evidence="1">
    <location>
        <begin position="183"/>
        <end position="348"/>
    </location>
</feature>
<dbReference type="InterPro" id="IPR002500">
    <property type="entry name" value="PAPS_reduct_dom"/>
</dbReference>
<feature type="non-terminal residue" evidence="2">
    <location>
        <position position="1"/>
    </location>
</feature>
<dbReference type="PANTHER" id="PTHR43196:SF2">
    <property type="entry name" value="PHOSPHOADENOSINE PHOSPHOSULFATE REDUCTASE"/>
    <property type="match status" value="1"/>
</dbReference>
<dbReference type="InterPro" id="IPR050128">
    <property type="entry name" value="Sulfate_adenylyltrnsfr_sub2"/>
</dbReference>
<dbReference type="EMBL" id="QMRA01000131">
    <property type="protein sequence ID" value="RLE52130.1"/>
    <property type="molecule type" value="Genomic_DNA"/>
</dbReference>
<dbReference type="AlphaFoldDB" id="A0A497EZI3"/>
<protein>
    <submittedName>
        <fullName evidence="2">Phosphoadenosine phosphosulfate reductase</fullName>
    </submittedName>
</protein>
<comment type="caution">
    <text evidence="2">The sequence shown here is derived from an EMBL/GenBank/DDBJ whole genome shotgun (WGS) entry which is preliminary data.</text>
</comment>
<dbReference type="PANTHER" id="PTHR43196">
    <property type="entry name" value="SULFATE ADENYLYLTRANSFERASE SUBUNIT 2"/>
    <property type="match status" value="1"/>
</dbReference>
<dbReference type="NCBIfam" id="NF006351">
    <property type="entry name" value="PRK08576.1"/>
    <property type="match status" value="1"/>
</dbReference>
<dbReference type="GO" id="GO:0003824">
    <property type="term" value="F:catalytic activity"/>
    <property type="evidence" value="ECO:0007669"/>
    <property type="project" value="InterPro"/>
</dbReference>
<dbReference type="Proteomes" id="UP000269499">
    <property type="component" value="Unassembled WGS sequence"/>
</dbReference>
<dbReference type="Gene3D" id="3.40.50.620">
    <property type="entry name" value="HUPs"/>
    <property type="match status" value="1"/>
</dbReference>
<proteinExistence type="predicted"/>
<sequence length="368" mass="42661">YYYVVLLGRENERLKELDRFFPDNVAFQVVDKSKIRSARLTEIALNFERGRAKIRNVAGWNGEAYYFSKHVRDIIIRSENPAIDIFIGFRGFNEILESFIGSIGRYPLIVRDFGGLHHVYSGKTKIAELIIPDEGEQVKAFRFNEPLVDVDLNKVISANEEIIKLHESISLKFLEQFKGKGDVIVPWSGGKDSTCALLLALKVFKNVTAIFVDTGLEFPETMDYIEEVSKKLNVKVEIEHARIDEEVKVRGLPTIDDRWCTHLKIEALYRAIRRITDNPIVIVGDRDSESKLRSLRPPARKHEFVFQLAPMKIWPTWLSQLYLIYNGLPLNKLYIKGFYRIGCYICPALRSWERMIMSRNKFNPYVHA</sequence>
<evidence type="ECO:0000313" key="2">
    <source>
        <dbReference type="EMBL" id="RLE52130.1"/>
    </source>
</evidence>
<dbReference type="SUPFAM" id="SSF52402">
    <property type="entry name" value="Adenine nucleotide alpha hydrolases-like"/>
    <property type="match status" value="1"/>
</dbReference>
<organism evidence="2 3">
    <name type="scientific">Thermoproteota archaeon</name>
    <dbReference type="NCBI Taxonomy" id="2056631"/>
    <lineage>
        <taxon>Archaea</taxon>
        <taxon>Thermoproteota</taxon>
    </lineage>
</organism>
<name>A0A497EZI3_9CREN</name>
<gene>
    <name evidence="2" type="ORF">DRJ26_05025</name>
</gene>
<reference evidence="2 3" key="1">
    <citation type="submission" date="2018-06" db="EMBL/GenBank/DDBJ databases">
        <title>Extensive metabolic versatility and redundancy in microbially diverse, dynamic hydrothermal sediments.</title>
        <authorList>
            <person name="Dombrowski N."/>
            <person name="Teske A."/>
            <person name="Baker B.J."/>
        </authorList>
    </citation>
    <scope>NUCLEOTIDE SEQUENCE [LARGE SCALE GENOMIC DNA]</scope>
    <source>
        <strain evidence="2">B20_G2</strain>
    </source>
</reference>
<accession>A0A497EZI3</accession>
<evidence type="ECO:0000313" key="3">
    <source>
        <dbReference type="Proteomes" id="UP000269499"/>
    </source>
</evidence>
<dbReference type="InterPro" id="IPR014729">
    <property type="entry name" value="Rossmann-like_a/b/a_fold"/>
</dbReference>
<dbReference type="Pfam" id="PF01507">
    <property type="entry name" value="PAPS_reduct"/>
    <property type="match status" value="1"/>
</dbReference>
<evidence type="ECO:0000259" key="1">
    <source>
        <dbReference type="Pfam" id="PF01507"/>
    </source>
</evidence>